<evidence type="ECO:0000256" key="1">
    <source>
        <dbReference type="ARBA" id="ARBA00004340"/>
    </source>
</evidence>
<name>A0ABQ8F422_9FUNG</name>
<accession>A0ABQ8F422</accession>
<evidence type="ECO:0000313" key="14">
    <source>
        <dbReference type="Proteomes" id="UP001648503"/>
    </source>
</evidence>
<dbReference type="InterPro" id="IPR000719">
    <property type="entry name" value="Prot_kinase_dom"/>
</dbReference>
<dbReference type="Gene3D" id="3.30.200.20">
    <property type="entry name" value="Phosphorylase Kinase, domain 1"/>
    <property type="match status" value="1"/>
</dbReference>
<feature type="region of interest" description="Disordered" evidence="10">
    <location>
        <begin position="20"/>
        <end position="48"/>
    </location>
</feature>
<dbReference type="PANTHER" id="PTHR22984:SF25">
    <property type="entry name" value="PROTEIN KINASE DOMAIN-CONTAINING PROTEIN"/>
    <property type="match status" value="1"/>
</dbReference>
<protein>
    <recommendedName>
        <fullName evidence="2">non-specific serine/threonine protein kinase</fullName>
        <ecNumber evidence="2">2.7.11.1</ecNumber>
    </recommendedName>
</protein>
<proteinExistence type="predicted"/>
<evidence type="ECO:0000256" key="3">
    <source>
        <dbReference type="ARBA" id="ARBA00022527"/>
    </source>
</evidence>
<comment type="catalytic activity">
    <reaction evidence="9">
        <text>L-seryl-[protein] + ATP = O-phospho-L-seryl-[protein] + ADP + H(+)</text>
        <dbReference type="Rhea" id="RHEA:17989"/>
        <dbReference type="Rhea" id="RHEA-COMP:9863"/>
        <dbReference type="Rhea" id="RHEA-COMP:11604"/>
        <dbReference type="ChEBI" id="CHEBI:15378"/>
        <dbReference type="ChEBI" id="CHEBI:29999"/>
        <dbReference type="ChEBI" id="CHEBI:30616"/>
        <dbReference type="ChEBI" id="CHEBI:83421"/>
        <dbReference type="ChEBI" id="CHEBI:456216"/>
        <dbReference type="EC" id="2.7.11.1"/>
    </reaction>
</comment>
<dbReference type="Proteomes" id="UP001648503">
    <property type="component" value="Unassembled WGS sequence"/>
</dbReference>
<feature type="compositionally biased region" description="Pro residues" evidence="10">
    <location>
        <begin position="101"/>
        <end position="114"/>
    </location>
</feature>
<dbReference type="SUPFAM" id="SSF56112">
    <property type="entry name" value="Protein kinase-like (PK-like)"/>
    <property type="match status" value="1"/>
</dbReference>
<comment type="catalytic activity">
    <reaction evidence="8">
        <text>L-threonyl-[protein] + ATP = O-phospho-L-threonyl-[protein] + ADP + H(+)</text>
        <dbReference type="Rhea" id="RHEA:46608"/>
        <dbReference type="Rhea" id="RHEA-COMP:11060"/>
        <dbReference type="Rhea" id="RHEA-COMP:11605"/>
        <dbReference type="ChEBI" id="CHEBI:15378"/>
        <dbReference type="ChEBI" id="CHEBI:30013"/>
        <dbReference type="ChEBI" id="CHEBI:30616"/>
        <dbReference type="ChEBI" id="CHEBI:61977"/>
        <dbReference type="ChEBI" id="CHEBI:456216"/>
        <dbReference type="EC" id="2.7.11.1"/>
    </reaction>
</comment>
<reference evidence="13 14" key="1">
    <citation type="submission" date="2021-02" db="EMBL/GenBank/DDBJ databases">
        <title>Variation within the Batrachochytrium salamandrivorans European outbreak.</title>
        <authorList>
            <person name="Kelly M."/>
            <person name="Pasmans F."/>
            <person name="Shea T.P."/>
            <person name="Munoz J.F."/>
            <person name="Carranza S."/>
            <person name="Cuomo C.A."/>
            <person name="Martel A."/>
        </authorList>
    </citation>
    <scope>NUCLEOTIDE SEQUENCE [LARGE SCALE GENOMIC DNA]</scope>
    <source>
        <strain evidence="13 14">AMFP18/2</strain>
    </source>
</reference>
<keyword evidence="11" id="KW-0732">Signal</keyword>
<feature type="region of interest" description="Disordered" evidence="10">
    <location>
        <begin position="357"/>
        <end position="376"/>
    </location>
</feature>
<evidence type="ECO:0000256" key="6">
    <source>
        <dbReference type="ARBA" id="ARBA00022777"/>
    </source>
</evidence>
<feature type="domain" description="Protein kinase" evidence="12">
    <location>
        <begin position="165"/>
        <end position="458"/>
    </location>
</feature>
<feature type="signal peptide" evidence="11">
    <location>
        <begin position="1"/>
        <end position="18"/>
    </location>
</feature>
<feature type="compositionally biased region" description="Low complexity" evidence="10">
    <location>
        <begin position="360"/>
        <end position="372"/>
    </location>
</feature>
<keyword evidence="6" id="KW-0418">Kinase</keyword>
<dbReference type="Gene3D" id="1.10.510.10">
    <property type="entry name" value="Transferase(Phosphotransferase) domain 1"/>
    <property type="match status" value="1"/>
</dbReference>
<evidence type="ECO:0000256" key="2">
    <source>
        <dbReference type="ARBA" id="ARBA00012513"/>
    </source>
</evidence>
<dbReference type="Pfam" id="PF00069">
    <property type="entry name" value="Pkinase"/>
    <property type="match status" value="1"/>
</dbReference>
<keyword evidence="7" id="KW-0067">ATP-binding</keyword>
<feature type="chain" id="PRO_5045989423" description="non-specific serine/threonine protein kinase" evidence="11">
    <location>
        <begin position="19"/>
        <end position="461"/>
    </location>
</feature>
<keyword evidence="4" id="KW-0808">Transferase</keyword>
<dbReference type="EC" id="2.7.11.1" evidence="2"/>
<feature type="region of interest" description="Disordered" evidence="10">
    <location>
        <begin position="97"/>
        <end position="131"/>
    </location>
</feature>
<organism evidence="13 14">
    <name type="scientific">Batrachochytrium salamandrivorans</name>
    <dbReference type="NCBI Taxonomy" id="1357716"/>
    <lineage>
        <taxon>Eukaryota</taxon>
        <taxon>Fungi</taxon>
        <taxon>Fungi incertae sedis</taxon>
        <taxon>Chytridiomycota</taxon>
        <taxon>Chytridiomycota incertae sedis</taxon>
        <taxon>Chytridiomycetes</taxon>
        <taxon>Rhizophydiales</taxon>
        <taxon>Rhizophydiales incertae sedis</taxon>
        <taxon>Batrachochytrium</taxon>
    </lineage>
</organism>
<dbReference type="PROSITE" id="PS50011">
    <property type="entry name" value="PROTEIN_KINASE_DOM"/>
    <property type="match status" value="1"/>
</dbReference>
<dbReference type="EMBL" id="JAFCIX010000397">
    <property type="protein sequence ID" value="KAH6591797.1"/>
    <property type="molecule type" value="Genomic_DNA"/>
</dbReference>
<dbReference type="InterPro" id="IPR051138">
    <property type="entry name" value="PIM_Ser/Thr_kinase"/>
</dbReference>
<comment type="subcellular location">
    <subcellularLocation>
        <location evidence="1">Host cell</location>
    </subcellularLocation>
</comment>
<keyword evidence="14" id="KW-1185">Reference proteome</keyword>
<evidence type="ECO:0000256" key="9">
    <source>
        <dbReference type="ARBA" id="ARBA00048679"/>
    </source>
</evidence>
<sequence>MFDSLLWVLPHFITHYAGQTTQGNTNDDDGANQPSGSKDAPKQDTDLPLRIHPVYLSRALWGTEVPDQSGAPASPPADPRPEEECRGLRWLRKLFGLCPQQPSPSQPQPQPEPQPSTLHDPPQSDGMPLPVYVGRSEAQSYSQDQDADQYNAFTKGEAEYFELEYFSERIIGEGRNGMVFLATKKSNGVQVAYKSIPSTEVDGYTFEYSPPPRCHIPNPLARSDDPSIEQCTSPRPPNLLLPYETMLQKYLSRPGYENLYVPKVIDHIILEDRFIVVMDYLGESWVDLYSYMGEKGPLGIIDVRDIIKEVVNAMLSLQKQGVVHEDIYAGNTMYNTETGEVKLLDFGMTNILPGWEEGKPFPSKSSNPSSRVSKYKAGDDDMRRMERLGQLIYVLITWRDPYIKKVDYERIIRKTILPDPDSYKSELKENAISLVSDLVSLDPDRTPSIDDILKYSFFMKK</sequence>
<dbReference type="InterPro" id="IPR011009">
    <property type="entry name" value="Kinase-like_dom_sf"/>
</dbReference>
<evidence type="ECO:0000256" key="8">
    <source>
        <dbReference type="ARBA" id="ARBA00047899"/>
    </source>
</evidence>
<gene>
    <name evidence="13" type="ORF">BASA50_008506</name>
</gene>
<evidence type="ECO:0000256" key="4">
    <source>
        <dbReference type="ARBA" id="ARBA00022679"/>
    </source>
</evidence>
<keyword evidence="5" id="KW-0547">Nucleotide-binding</keyword>
<evidence type="ECO:0000256" key="7">
    <source>
        <dbReference type="ARBA" id="ARBA00022840"/>
    </source>
</evidence>
<feature type="compositionally biased region" description="Basic and acidic residues" evidence="10">
    <location>
        <begin position="39"/>
        <end position="48"/>
    </location>
</feature>
<evidence type="ECO:0000259" key="12">
    <source>
        <dbReference type="PROSITE" id="PS50011"/>
    </source>
</evidence>
<evidence type="ECO:0000256" key="5">
    <source>
        <dbReference type="ARBA" id="ARBA00022741"/>
    </source>
</evidence>
<dbReference type="SMART" id="SM00220">
    <property type="entry name" value="S_TKc"/>
    <property type="match status" value="1"/>
</dbReference>
<evidence type="ECO:0000313" key="13">
    <source>
        <dbReference type="EMBL" id="KAH6591797.1"/>
    </source>
</evidence>
<evidence type="ECO:0000256" key="11">
    <source>
        <dbReference type="SAM" id="SignalP"/>
    </source>
</evidence>
<dbReference type="PANTHER" id="PTHR22984">
    <property type="entry name" value="SERINE/THREONINE-PROTEIN KINASE PIM"/>
    <property type="match status" value="1"/>
</dbReference>
<feature type="region of interest" description="Disordered" evidence="10">
    <location>
        <begin position="62"/>
        <end position="83"/>
    </location>
</feature>
<evidence type="ECO:0000256" key="10">
    <source>
        <dbReference type="SAM" id="MobiDB-lite"/>
    </source>
</evidence>
<comment type="caution">
    <text evidence="13">The sequence shown here is derived from an EMBL/GenBank/DDBJ whole genome shotgun (WGS) entry which is preliminary data.</text>
</comment>
<keyword evidence="3" id="KW-0723">Serine/threonine-protein kinase</keyword>